<organism evidence="2 3">
    <name type="scientific">Cudoniella acicularis</name>
    <dbReference type="NCBI Taxonomy" id="354080"/>
    <lineage>
        <taxon>Eukaryota</taxon>
        <taxon>Fungi</taxon>
        <taxon>Dikarya</taxon>
        <taxon>Ascomycota</taxon>
        <taxon>Pezizomycotina</taxon>
        <taxon>Leotiomycetes</taxon>
        <taxon>Helotiales</taxon>
        <taxon>Tricladiaceae</taxon>
        <taxon>Cudoniella</taxon>
    </lineage>
</organism>
<dbReference type="InterPro" id="IPR052895">
    <property type="entry name" value="HetReg/Transcr_Mod"/>
</dbReference>
<sequence length="626" mass="71872">MDQPYQYSPFDPKQRQIRLVTLEPGDWPDGIRCRVEAIPFDEQPTYEALSYVWGDANKRRPIQLNDHLFEVTENLWLVMRRVRHHTIRRVLWVDAICINQADDEEKSQQVAMMGEIYRGCQNAIIWLGEDPDTAETGSKSVIASRACEILEMLGADKHLDELPCFSASDGQRTEISEEYTIHFEAFRKFVDVPWWKRVWVIQEMVLPKSVKFLYSSEEFSYETLRSVVQVLQVHGTTCCKQYRYTLRALAFDPILTLQEQVEPMVSTRETWTHQTPVTLFYLRRLFSASQATEKRDLFYALLGLVTSWGPSTPLYPNYNISLREAIIQAVFKCISEQGGVEFLQGERFFRDQKDMPSWIPDAHFTTVPSQWVIVEQRRLRISSGFSASASLRQDASQLSLTANGTLLCQAFKVDKIAQVGPICEALEHFEESPDVFRRWMEMLGIGIGDWPEQPPPEGSQADVFWKTVLNDSVELDTTTRPFYKRTSDEDYTQLRSLWLMLLSPLGGILASTLSLSVESHDDLMSKAPSIIYHLLVCLWQRRMVITERGHIGLAPRDSGPGDEIHILLGSPTPFILRPWDEPLKVKGQTESIPSYTIIGNGYFHGIMFGEAFKDEGEKNIERIALH</sequence>
<evidence type="ECO:0000259" key="1">
    <source>
        <dbReference type="Pfam" id="PF06985"/>
    </source>
</evidence>
<comment type="caution">
    <text evidence="2">The sequence shown here is derived from an EMBL/GenBank/DDBJ whole genome shotgun (WGS) entry which is preliminary data.</text>
</comment>
<dbReference type="AlphaFoldDB" id="A0A8H4RJ27"/>
<dbReference type="PANTHER" id="PTHR24148:SF82">
    <property type="entry name" value="HETEROKARYON INCOMPATIBILITY DOMAIN-CONTAINING PROTEIN"/>
    <property type="match status" value="1"/>
</dbReference>
<evidence type="ECO:0000313" key="3">
    <source>
        <dbReference type="Proteomes" id="UP000566819"/>
    </source>
</evidence>
<evidence type="ECO:0000313" key="2">
    <source>
        <dbReference type="EMBL" id="KAF4630994.1"/>
    </source>
</evidence>
<dbReference type="Pfam" id="PF06985">
    <property type="entry name" value="HET"/>
    <property type="match status" value="1"/>
</dbReference>
<reference evidence="2 3" key="1">
    <citation type="submission" date="2020-03" db="EMBL/GenBank/DDBJ databases">
        <title>Draft Genome Sequence of Cudoniella acicularis.</title>
        <authorList>
            <person name="Buettner E."/>
            <person name="Kellner H."/>
        </authorList>
    </citation>
    <scope>NUCLEOTIDE SEQUENCE [LARGE SCALE GENOMIC DNA]</scope>
    <source>
        <strain evidence="2 3">DSM 108380</strain>
    </source>
</reference>
<feature type="domain" description="Heterokaryon incompatibility" evidence="1">
    <location>
        <begin position="46"/>
        <end position="203"/>
    </location>
</feature>
<dbReference type="Proteomes" id="UP000566819">
    <property type="component" value="Unassembled WGS sequence"/>
</dbReference>
<name>A0A8H4RJ27_9HELO</name>
<gene>
    <name evidence="2" type="ORF">G7Y89_g7140</name>
</gene>
<dbReference type="InterPro" id="IPR010730">
    <property type="entry name" value="HET"/>
</dbReference>
<dbReference type="Pfam" id="PF26639">
    <property type="entry name" value="Het-6_barrel"/>
    <property type="match status" value="1"/>
</dbReference>
<dbReference type="OrthoDB" id="2157530at2759"/>
<proteinExistence type="predicted"/>
<dbReference type="PANTHER" id="PTHR24148">
    <property type="entry name" value="ANKYRIN REPEAT DOMAIN-CONTAINING PROTEIN 39 HOMOLOG-RELATED"/>
    <property type="match status" value="1"/>
</dbReference>
<keyword evidence="3" id="KW-1185">Reference proteome</keyword>
<dbReference type="EMBL" id="JAAMPI010000488">
    <property type="protein sequence ID" value="KAF4630994.1"/>
    <property type="molecule type" value="Genomic_DNA"/>
</dbReference>
<protein>
    <recommendedName>
        <fullName evidence="1">Heterokaryon incompatibility domain-containing protein</fullName>
    </recommendedName>
</protein>
<accession>A0A8H4RJ27</accession>